<evidence type="ECO:0000313" key="2">
    <source>
        <dbReference type="Proteomes" id="UP000828390"/>
    </source>
</evidence>
<protein>
    <submittedName>
        <fullName evidence="1">Uncharacterized protein</fullName>
    </submittedName>
</protein>
<organism evidence="1 2">
    <name type="scientific">Dreissena polymorpha</name>
    <name type="common">Zebra mussel</name>
    <name type="synonym">Mytilus polymorpha</name>
    <dbReference type="NCBI Taxonomy" id="45954"/>
    <lineage>
        <taxon>Eukaryota</taxon>
        <taxon>Metazoa</taxon>
        <taxon>Spiralia</taxon>
        <taxon>Lophotrochozoa</taxon>
        <taxon>Mollusca</taxon>
        <taxon>Bivalvia</taxon>
        <taxon>Autobranchia</taxon>
        <taxon>Heteroconchia</taxon>
        <taxon>Euheterodonta</taxon>
        <taxon>Imparidentia</taxon>
        <taxon>Neoheterodontei</taxon>
        <taxon>Myida</taxon>
        <taxon>Dreissenoidea</taxon>
        <taxon>Dreissenidae</taxon>
        <taxon>Dreissena</taxon>
    </lineage>
</organism>
<evidence type="ECO:0000313" key="1">
    <source>
        <dbReference type="EMBL" id="KAH3859800.1"/>
    </source>
</evidence>
<gene>
    <name evidence="1" type="ORF">DPMN_102623</name>
</gene>
<dbReference type="AlphaFoldDB" id="A0A9D4RB17"/>
<comment type="caution">
    <text evidence="1">The sequence shown here is derived from an EMBL/GenBank/DDBJ whole genome shotgun (WGS) entry which is preliminary data.</text>
</comment>
<sequence>MVIPDEAFPTHCACERPLPCVNAHVLTQVTAAGELGRTEHACVLLQVRKI</sequence>
<reference evidence="1" key="2">
    <citation type="submission" date="2020-11" db="EMBL/GenBank/DDBJ databases">
        <authorList>
            <person name="McCartney M.A."/>
            <person name="Auch B."/>
            <person name="Kono T."/>
            <person name="Mallez S."/>
            <person name="Becker A."/>
            <person name="Gohl D.M."/>
            <person name="Silverstein K.A.T."/>
            <person name="Koren S."/>
            <person name="Bechman K.B."/>
            <person name="Herman A."/>
            <person name="Abrahante J.E."/>
            <person name="Garbe J."/>
        </authorList>
    </citation>
    <scope>NUCLEOTIDE SEQUENCE</scope>
    <source>
        <strain evidence="1">Duluth1</strain>
        <tissue evidence="1">Whole animal</tissue>
    </source>
</reference>
<keyword evidence="2" id="KW-1185">Reference proteome</keyword>
<proteinExistence type="predicted"/>
<dbReference type="EMBL" id="JAIWYP010000003">
    <property type="protein sequence ID" value="KAH3859800.1"/>
    <property type="molecule type" value="Genomic_DNA"/>
</dbReference>
<reference evidence="1" key="1">
    <citation type="journal article" date="2019" name="bioRxiv">
        <title>The Genome of the Zebra Mussel, Dreissena polymorpha: A Resource for Invasive Species Research.</title>
        <authorList>
            <person name="McCartney M.A."/>
            <person name="Auch B."/>
            <person name="Kono T."/>
            <person name="Mallez S."/>
            <person name="Zhang Y."/>
            <person name="Obille A."/>
            <person name="Becker A."/>
            <person name="Abrahante J.E."/>
            <person name="Garbe J."/>
            <person name="Badalamenti J.P."/>
            <person name="Herman A."/>
            <person name="Mangelson H."/>
            <person name="Liachko I."/>
            <person name="Sullivan S."/>
            <person name="Sone E.D."/>
            <person name="Koren S."/>
            <person name="Silverstein K.A.T."/>
            <person name="Beckman K.B."/>
            <person name="Gohl D.M."/>
        </authorList>
    </citation>
    <scope>NUCLEOTIDE SEQUENCE</scope>
    <source>
        <strain evidence="1">Duluth1</strain>
        <tissue evidence="1">Whole animal</tissue>
    </source>
</reference>
<name>A0A9D4RB17_DREPO</name>
<accession>A0A9D4RB17</accession>
<dbReference type="Proteomes" id="UP000828390">
    <property type="component" value="Unassembled WGS sequence"/>
</dbReference>